<dbReference type="InterPro" id="IPR001667">
    <property type="entry name" value="DDH_dom"/>
</dbReference>
<gene>
    <name evidence="2" type="ORF">A2840_00490</name>
</gene>
<dbReference type="Gene3D" id="3.10.310.30">
    <property type="match status" value="1"/>
</dbReference>
<dbReference type="EMBL" id="MHIG01000023">
    <property type="protein sequence ID" value="OGY46875.1"/>
    <property type="molecule type" value="Genomic_DNA"/>
</dbReference>
<evidence type="ECO:0000313" key="2">
    <source>
        <dbReference type="EMBL" id="OGY46875.1"/>
    </source>
</evidence>
<name>A0A1G1Y3G0_9BACT</name>
<dbReference type="SUPFAM" id="SSF64182">
    <property type="entry name" value="DHH phosphoesterases"/>
    <property type="match status" value="1"/>
</dbReference>
<dbReference type="AlphaFoldDB" id="A0A1G1Y3G0"/>
<reference evidence="2 3" key="1">
    <citation type="journal article" date="2016" name="Nat. Commun.">
        <title>Thousands of microbial genomes shed light on interconnected biogeochemical processes in an aquifer system.</title>
        <authorList>
            <person name="Anantharaman K."/>
            <person name="Brown C.T."/>
            <person name="Hug L.A."/>
            <person name="Sharon I."/>
            <person name="Castelle C.J."/>
            <person name="Probst A.J."/>
            <person name="Thomas B.C."/>
            <person name="Singh A."/>
            <person name="Wilkins M.J."/>
            <person name="Karaoz U."/>
            <person name="Brodie E.L."/>
            <person name="Williams K.H."/>
            <person name="Hubbard S.S."/>
            <person name="Banfield J.F."/>
        </authorList>
    </citation>
    <scope>NUCLEOTIDE SEQUENCE [LARGE SCALE GENOMIC DNA]</scope>
</reference>
<dbReference type="InterPro" id="IPR051319">
    <property type="entry name" value="Oligoribo/pAp-PDE_c-di-AMP_PDE"/>
</dbReference>
<evidence type="ECO:0000313" key="3">
    <source>
        <dbReference type="Proteomes" id="UP000178385"/>
    </source>
</evidence>
<proteinExistence type="predicted"/>
<comment type="caution">
    <text evidence="2">The sequence shown here is derived from an EMBL/GenBank/DDBJ whole genome shotgun (WGS) entry which is preliminary data.</text>
</comment>
<dbReference type="PANTHER" id="PTHR47618:SF1">
    <property type="entry name" value="BIFUNCTIONAL OLIGORIBONUCLEASE AND PAP PHOSPHATASE NRNA"/>
    <property type="match status" value="1"/>
</dbReference>
<dbReference type="Proteomes" id="UP000178385">
    <property type="component" value="Unassembled WGS sequence"/>
</dbReference>
<sequence length="380" mass="42447">MALNEIEQIKKVVEKSNHILVVFRKDFSIDALSSALALSLVFKKMGKLSDVICQDFQCPKNLAFLPGNDQVKPQLQNLQKFVIAIDIKNDKVENFSYDITGDQLKIYLTPKSGSFSPDDVSTTNSDFKYDLIITLDTPDLESLGPMTTTFADFFYNTTIINIDHHPSNEHFGQINLTNFNAVSTTEVLYKLIEAIDSSLLDKDVATCLLTGMITETKSFKSAMVTPHTLEVAGKLLSLDANRDTIITSLYRSRSLATMNLWGRVLARLRNGPDRRLVWSLLSENDFVEARAEEADLPDVIDELIAFVPGVEVVALIYHYKGTIRVIVQVLKSHNAIYLTKAFTPTGSKRVATFDLPDTTLAEAEKKVTEQIKKQLGEQSS</sequence>
<organism evidence="2 3">
    <name type="scientific">Candidatus Buchananbacteria bacterium RIFCSPHIGHO2_01_FULL_47_11b</name>
    <dbReference type="NCBI Taxonomy" id="1797537"/>
    <lineage>
        <taxon>Bacteria</taxon>
        <taxon>Candidatus Buchananiibacteriota</taxon>
    </lineage>
</organism>
<feature type="domain" description="DDH" evidence="1">
    <location>
        <begin position="19"/>
        <end position="212"/>
    </location>
</feature>
<dbReference type="PANTHER" id="PTHR47618">
    <property type="entry name" value="BIFUNCTIONAL OLIGORIBONUCLEASE AND PAP PHOSPHATASE NRNA"/>
    <property type="match status" value="1"/>
</dbReference>
<protein>
    <recommendedName>
        <fullName evidence="1">DDH domain-containing protein</fullName>
    </recommendedName>
</protein>
<dbReference type="Gene3D" id="3.90.1640.10">
    <property type="entry name" value="inorganic pyrophosphatase (n-terminal core)"/>
    <property type="match status" value="2"/>
</dbReference>
<accession>A0A1G1Y3G0</accession>
<dbReference type="Pfam" id="PF01368">
    <property type="entry name" value="DHH"/>
    <property type="match status" value="1"/>
</dbReference>
<dbReference type="InterPro" id="IPR038763">
    <property type="entry name" value="DHH_sf"/>
</dbReference>
<evidence type="ECO:0000259" key="1">
    <source>
        <dbReference type="Pfam" id="PF01368"/>
    </source>
</evidence>